<dbReference type="Pfam" id="PF12813">
    <property type="entry name" value="XPG_I_2"/>
    <property type="match status" value="1"/>
</dbReference>
<name>A0A6J2WCS7_CHACN</name>
<dbReference type="InterPro" id="IPR026832">
    <property type="entry name" value="Asteroid"/>
</dbReference>
<accession>A0A6J2WCS7</accession>
<sequence>MGVKGLKTYIEKNPKRCFFRPCNFGNSELVIDGKNLYYTLYFESGLDQMHGGNYDGFENVTIQFFTALRDCDICPYVVLDGGSDHTDKKLETLKQRAQGRIRMAADKSRGSSNNIIPYLSEDVFKQCLTKLKVPFVQCIAEADWEIAALANEKNCPVLSDDSDFYVFNLKAGFLPITYFKWKNVMKIISRSSCKFIEAQQFTVQNLCENFNHMNKDLLPVFATLAGNDYFTPSTAGITMRWEEFSSTAGEFARIDGLLTWLSRFQEPKEAITAVLKHIEYGQNSVAISSSLFKCIKEYALSESSTAKFFSKGTSLSADIPGCPNVLPRWTLDLLTKGKLSSSIIDVLVLGRLAMGYQVEDSALPSSSVTARPIRQAIYGLLLYGQQQSQGDTAPDKASTDGTEYFVEEFDREGVKLTSFRVKAIKPKRQGRFHLETLCEAPKELRQQILLDTLNVSNNSLTIVPPHLQLPVCVTCYWLVNSKPEPHQEHLWALLLGMVYGELCRLPFEEEYESVKEQIQELGVQKKTSELDLEVAHSFSQWQCCLRASLHLNQLLCLPLTEPECARLYCGTLVHRLVSEFKEGIKPESLLVGGIIPQYLFKTLSDAVRDTVGEKFITTMRKGRGKESPDQHRVQYKSVDDISFRFAHLMDEMKDGDDEKDDNAWEEERYRNIHTTRTRHRIKHRDQKYKY</sequence>
<dbReference type="FunCoup" id="A0A6J2WCS7">
    <property type="interactions" value="1"/>
</dbReference>
<evidence type="ECO:0000256" key="1">
    <source>
        <dbReference type="ARBA" id="ARBA00007398"/>
    </source>
</evidence>
<reference evidence="4" key="1">
    <citation type="submission" date="2025-08" db="UniProtKB">
        <authorList>
            <consortium name="RefSeq"/>
        </authorList>
    </citation>
    <scope>IDENTIFICATION</scope>
</reference>
<comment type="similarity">
    <text evidence="1">Belongs to the asteroid family.</text>
</comment>
<keyword evidence="4" id="KW-0540">Nuclease</keyword>
<dbReference type="AlphaFoldDB" id="A0A6J2WCS7"/>
<proteinExistence type="inferred from homology"/>
<dbReference type="Gene3D" id="3.40.50.1010">
    <property type="entry name" value="5'-nuclease"/>
    <property type="match status" value="1"/>
</dbReference>
<keyword evidence="4" id="KW-0378">Hydrolase</keyword>
<dbReference type="OrthoDB" id="25987at2759"/>
<keyword evidence="4" id="KW-0255">Endonuclease</keyword>
<gene>
    <name evidence="4" type="primary">aste1a</name>
</gene>
<dbReference type="Proteomes" id="UP000504632">
    <property type="component" value="Chromosome 10"/>
</dbReference>
<organism evidence="3 4">
    <name type="scientific">Chanos chanos</name>
    <name type="common">Milkfish</name>
    <name type="synonym">Mugil chanos</name>
    <dbReference type="NCBI Taxonomy" id="29144"/>
    <lineage>
        <taxon>Eukaryota</taxon>
        <taxon>Metazoa</taxon>
        <taxon>Chordata</taxon>
        <taxon>Craniata</taxon>
        <taxon>Vertebrata</taxon>
        <taxon>Euteleostomi</taxon>
        <taxon>Actinopterygii</taxon>
        <taxon>Neopterygii</taxon>
        <taxon>Teleostei</taxon>
        <taxon>Ostariophysi</taxon>
        <taxon>Gonorynchiformes</taxon>
        <taxon>Chanidae</taxon>
        <taxon>Chanos</taxon>
    </lineage>
</organism>
<protein>
    <submittedName>
        <fullName evidence="4">Single-strand DNA endonuclease ASTE1</fullName>
    </submittedName>
</protein>
<dbReference type="RefSeq" id="XP_030643250.1">
    <property type="nucleotide sequence ID" value="XM_030787390.1"/>
</dbReference>
<keyword evidence="3" id="KW-1185">Reference proteome</keyword>
<feature type="domain" description="Asteroid" evidence="2">
    <location>
        <begin position="93"/>
        <end position="211"/>
    </location>
</feature>
<dbReference type="InParanoid" id="A0A6J2WCS7"/>
<evidence type="ECO:0000313" key="3">
    <source>
        <dbReference type="Proteomes" id="UP000504632"/>
    </source>
</evidence>
<dbReference type="PANTHER" id="PTHR15665">
    <property type="entry name" value="ASTEROID PROTEIN"/>
    <property type="match status" value="1"/>
</dbReference>
<dbReference type="GeneID" id="115823340"/>
<dbReference type="SUPFAM" id="SSF88723">
    <property type="entry name" value="PIN domain-like"/>
    <property type="match status" value="1"/>
</dbReference>
<evidence type="ECO:0000259" key="2">
    <source>
        <dbReference type="Pfam" id="PF12813"/>
    </source>
</evidence>
<dbReference type="InterPro" id="IPR029060">
    <property type="entry name" value="PIN-like_dom_sf"/>
</dbReference>
<dbReference type="InterPro" id="IPR039436">
    <property type="entry name" value="Asteroid_dom"/>
</dbReference>
<dbReference type="PANTHER" id="PTHR15665:SF1">
    <property type="entry name" value="PROTEIN ASTEROID HOMOLOG 1"/>
    <property type="match status" value="1"/>
</dbReference>
<evidence type="ECO:0000313" key="4">
    <source>
        <dbReference type="RefSeq" id="XP_030643250.1"/>
    </source>
</evidence>
<dbReference type="CTD" id="100006826"/>